<keyword evidence="4" id="KW-1185">Reference proteome</keyword>
<dbReference type="KEGG" id="aaf:AURANDRAFT_64719"/>
<name>F0YB77_AURAN</name>
<dbReference type="Proteomes" id="UP000002729">
    <property type="component" value="Unassembled WGS sequence"/>
</dbReference>
<feature type="region of interest" description="Disordered" evidence="2">
    <location>
        <begin position="1"/>
        <end position="35"/>
    </location>
</feature>
<organism evidence="4">
    <name type="scientific">Aureococcus anophagefferens</name>
    <name type="common">Harmful bloom alga</name>
    <dbReference type="NCBI Taxonomy" id="44056"/>
    <lineage>
        <taxon>Eukaryota</taxon>
        <taxon>Sar</taxon>
        <taxon>Stramenopiles</taxon>
        <taxon>Ochrophyta</taxon>
        <taxon>Pelagophyceae</taxon>
        <taxon>Pelagomonadales</taxon>
        <taxon>Pelagomonadaceae</taxon>
        <taxon>Aureococcus</taxon>
    </lineage>
</organism>
<feature type="region of interest" description="Disordered" evidence="2">
    <location>
        <begin position="134"/>
        <end position="171"/>
    </location>
</feature>
<dbReference type="EMBL" id="GL833130">
    <property type="protein sequence ID" value="EGB07611.1"/>
    <property type="molecule type" value="Genomic_DNA"/>
</dbReference>
<keyword evidence="1" id="KW-0175">Coiled coil</keyword>
<dbReference type="AlphaFoldDB" id="F0YB77"/>
<feature type="compositionally biased region" description="Basic residues" evidence="2">
    <location>
        <begin position="7"/>
        <end position="22"/>
    </location>
</feature>
<evidence type="ECO:0000256" key="2">
    <source>
        <dbReference type="SAM" id="MobiDB-lite"/>
    </source>
</evidence>
<feature type="compositionally biased region" description="Low complexity" evidence="2">
    <location>
        <begin position="25"/>
        <end position="34"/>
    </location>
</feature>
<gene>
    <name evidence="3" type="ORF">AURANDRAFT_64719</name>
</gene>
<dbReference type="RefSeq" id="XP_009037609.1">
    <property type="nucleotide sequence ID" value="XM_009039361.1"/>
</dbReference>
<proteinExistence type="predicted"/>
<evidence type="ECO:0000313" key="3">
    <source>
        <dbReference type="EMBL" id="EGB07611.1"/>
    </source>
</evidence>
<dbReference type="InParanoid" id="F0YB77"/>
<reference evidence="3 4" key="1">
    <citation type="journal article" date="2011" name="Proc. Natl. Acad. Sci. U.S.A.">
        <title>Niche of harmful alga Aureococcus anophagefferens revealed through ecogenomics.</title>
        <authorList>
            <person name="Gobler C.J."/>
            <person name="Berry D.L."/>
            <person name="Dyhrman S.T."/>
            <person name="Wilhelm S.W."/>
            <person name="Salamov A."/>
            <person name="Lobanov A.V."/>
            <person name="Zhang Y."/>
            <person name="Collier J.L."/>
            <person name="Wurch L.L."/>
            <person name="Kustka A.B."/>
            <person name="Dill B.D."/>
            <person name="Shah M."/>
            <person name="VerBerkmoes N.C."/>
            <person name="Kuo A."/>
            <person name="Terry A."/>
            <person name="Pangilinan J."/>
            <person name="Lindquist E.A."/>
            <person name="Lucas S."/>
            <person name="Paulsen I.T."/>
            <person name="Hattenrath-Lehmann T.K."/>
            <person name="Talmage S.C."/>
            <person name="Walker E.A."/>
            <person name="Koch F."/>
            <person name="Burson A.M."/>
            <person name="Marcoval M.A."/>
            <person name="Tang Y.Z."/>
            <person name="Lecleir G.R."/>
            <person name="Coyne K.J."/>
            <person name="Berg G.M."/>
            <person name="Bertrand E.M."/>
            <person name="Saito M.A."/>
            <person name="Gladyshev V.N."/>
            <person name="Grigoriev I.V."/>
        </authorList>
    </citation>
    <scope>NUCLEOTIDE SEQUENCE [LARGE SCALE GENOMIC DNA]</scope>
    <source>
        <strain evidence="4">CCMP 1984</strain>
    </source>
</reference>
<protein>
    <submittedName>
        <fullName evidence="3">Uncharacterized protein</fullName>
    </submittedName>
</protein>
<dbReference type="GeneID" id="20224964"/>
<feature type="compositionally biased region" description="Basic residues" evidence="2">
    <location>
        <begin position="162"/>
        <end position="171"/>
    </location>
</feature>
<accession>F0YB77</accession>
<evidence type="ECO:0000313" key="4">
    <source>
        <dbReference type="Proteomes" id="UP000002729"/>
    </source>
</evidence>
<evidence type="ECO:0000256" key="1">
    <source>
        <dbReference type="SAM" id="Coils"/>
    </source>
</evidence>
<feature type="coiled-coil region" evidence="1">
    <location>
        <begin position="94"/>
        <end position="128"/>
    </location>
</feature>
<sequence length="171" mass="19463">MPDDRKRKTRRDRERRRRTRRASSRDSGSAWGSLPRRRSLSRGWLRRTMRRSPVAGCAETVLALYDEWTKRQRDQAKLEEESLTKALFESASRRSELAAAIRAAERRADELERRSEELERQAIELDVQSLAHGGLAAADAAAPEEEPRGADASADDAYARPSKLRRSRSCG</sequence>